<evidence type="ECO:0000313" key="1">
    <source>
        <dbReference type="EMBL" id="RKO21818.1"/>
    </source>
</evidence>
<proteinExistence type="predicted"/>
<organism evidence="1 2">
    <name type="scientific">Pseudarthrobacter phenanthrenivorans</name>
    <name type="common">Arthrobacter phenanthrenivorans</name>
    <dbReference type="NCBI Taxonomy" id="361575"/>
    <lineage>
        <taxon>Bacteria</taxon>
        <taxon>Bacillati</taxon>
        <taxon>Actinomycetota</taxon>
        <taxon>Actinomycetes</taxon>
        <taxon>Micrococcales</taxon>
        <taxon>Micrococcaceae</taxon>
        <taxon>Pseudarthrobacter</taxon>
    </lineage>
</organism>
<dbReference type="Gene3D" id="3.40.1440.10">
    <property type="entry name" value="GIY-YIG endonuclease"/>
    <property type="match status" value="1"/>
</dbReference>
<name>A0A3B0FQB9_PSEPS</name>
<dbReference type="Proteomes" id="UP000273159">
    <property type="component" value="Unassembled WGS sequence"/>
</dbReference>
<protein>
    <submittedName>
        <fullName evidence="1">GIY-YIG nuclease family protein</fullName>
    </submittedName>
</protein>
<reference evidence="2" key="2">
    <citation type="submission" date="2018-10" db="EMBL/GenBank/DDBJ databases">
        <authorList>
            <person name="Wang Y."/>
            <person name="Wang J."/>
            <person name="Yang X."/>
            <person name="Wang Z."/>
            <person name="Huang Y."/>
        </authorList>
    </citation>
    <scope>NUCLEOTIDE SEQUENCE [LARGE SCALE GENOMIC DNA]</scope>
    <source>
        <strain evidence="2">J015</strain>
    </source>
</reference>
<dbReference type="CDD" id="cd00719">
    <property type="entry name" value="GIY-YIG_SF"/>
    <property type="match status" value="1"/>
</dbReference>
<gene>
    <name evidence="1" type="ORF">D7Z96_15255</name>
</gene>
<reference evidence="1 2" key="1">
    <citation type="submission" date="2018-10" db="EMBL/GenBank/DDBJ databases">
        <title>Genome-guide identification and characterization of bacteria that degrade polycyclic aromatic hydrocarbons and resist hexavalent chromium simultaneously.</title>
        <authorList>
            <person name="Feng H."/>
        </authorList>
    </citation>
    <scope>NUCLEOTIDE SEQUENCE [LARGE SCALE GENOMIC DNA]</scope>
    <source>
        <strain evidence="1 2">J015</strain>
    </source>
</reference>
<dbReference type="EMBL" id="RBNH01000015">
    <property type="protein sequence ID" value="RKO21818.1"/>
    <property type="molecule type" value="Genomic_DNA"/>
</dbReference>
<dbReference type="InterPro" id="IPR035901">
    <property type="entry name" value="GIY-YIG_endonuc_sf"/>
</dbReference>
<comment type="caution">
    <text evidence="1">The sequence shown here is derived from an EMBL/GenBank/DDBJ whole genome shotgun (WGS) entry which is preliminary data.</text>
</comment>
<evidence type="ECO:0000313" key="2">
    <source>
        <dbReference type="Proteomes" id="UP000273159"/>
    </source>
</evidence>
<sequence length="213" mass="24636">MYAIPNKKPSAVRPRELVGEAFWASQAWAYEDEGHTVLSDDFCRQQRDDALENFDLNMAFFATLRPDAFEAALAEMLAKNKQLREVTDLKTLDWEEGAYVMVLDRYRQAYIGQAVDMKARIRRHWTANKQFDRLLWGHKHQSVLSVDSFRALDTTRIFAAKTINADRLERRLVKNFPPDFLLNRIEGGKLSAVRGAFIATEVKRRQLVVEPGF</sequence>
<accession>A0A3B0FQB9</accession>
<dbReference type="RefSeq" id="WP_120693038.1">
    <property type="nucleotide sequence ID" value="NZ_RBNH01000015.1"/>
</dbReference>
<dbReference type="AlphaFoldDB" id="A0A3B0FQB9"/>